<protein>
    <recommendedName>
        <fullName evidence="2">protein-glutamate O-methyltransferase</fullName>
        <ecNumber evidence="2">2.1.1.80</ecNumber>
    </recommendedName>
</protein>
<evidence type="ECO:0000313" key="10">
    <source>
        <dbReference type="EMBL" id="MBZ2166494.1"/>
    </source>
</evidence>
<dbReference type="InterPro" id="IPR029063">
    <property type="entry name" value="SAM-dependent_MTases_sf"/>
</dbReference>
<dbReference type="PANTHER" id="PTHR24422">
    <property type="entry name" value="CHEMOTAXIS PROTEIN METHYLTRANSFERASE"/>
    <property type="match status" value="1"/>
</dbReference>
<dbReference type="InterPro" id="IPR000780">
    <property type="entry name" value="CheR_MeTrfase"/>
</dbReference>
<keyword evidence="5" id="KW-0949">S-adenosyl-L-methionine</keyword>
<dbReference type="GO" id="GO:0000156">
    <property type="term" value="F:phosphorelay response regulator activity"/>
    <property type="evidence" value="ECO:0007669"/>
    <property type="project" value="InterPro"/>
</dbReference>
<evidence type="ECO:0000256" key="4">
    <source>
        <dbReference type="ARBA" id="ARBA00022679"/>
    </source>
</evidence>
<dbReference type="SUPFAM" id="SSF55785">
    <property type="entry name" value="PYP-like sensor domain (PAS domain)"/>
    <property type="match status" value="1"/>
</dbReference>
<dbReference type="GO" id="GO:0006935">
    <property type="term" value="P:chemotaxis"/>
    <property type="evidence" value="ECO:0007669"/>
    <property type="project" value="UniProtKB-UniRule"/>
</dbReference>
<dbReference type="Pfam" id="PF13596">
    <property type="entry name" value="PAS_10"/>
    <property type="match status" value="1"/>
</dbReference>
<keyword evidence="6" id="KW-0378">Hydrolase</keyword>
<gene>
    <name evidence="10" type="ORF">K8N75_10645</name>
</gene>
<dbReference type="Pfam" id="PF01339">
    <property type="entry name" value="CheB_methylest"/>
    <property type="match status" value="1"/>
</dbReference>
<evidence type="ECO:0000313" key="11">
    <source>
        <dbReference type="Proteomes" id="UP000825933"/>
    </source>
</evidence>
<keyword evidence="4" id="KW-0808">Transferase</keyword>
<comment type="catalytic activity">
    <reaction evidence="1">
        <text>L-glutamyl-[protein] + S-adenosyl-L-methionine = [protein]-L-glutamate 5-O-methyl ester + S-adenosyl-L-homocysteine</text>
        <dbReference type="Rhea" id="RHEA:24452"/>
        <dbReference type="Rhea" id="RHEA-COMP:10208"/>
        <dbReference type="Rhea" id="RHEA-COMP:10311"/>
        <dbReference type="ChEBI" id="CHEBI:29973"/>
        <dbReference type="ChEBI" id="CHEBI:57856"/>
        <dbReference type="ChEBI" id="CHEBI:59789"/>
        <dbReference type="ChEBI" id="CHEBI:82795"/>
        <dbReference type="EC" id="2.1.1.80"/>
    </reaction>
</comment>
<dbReference type="SUPFAM" id="SSF47757">
    <property type="entry name" value="Chemotaxis receptor methyltransferase CheR, N-terminal domain"/>
    <property type="match status" value="1"/>
</dbReference>
<dbReference type="PROSITE" id="PS50122">
    <property type="entry name" value="CHEB"/>
    <property type="match status" value="1"/>
</dbReference>
<dbReference type="InterPro" id="IPR036804">
    <property type="entry name" value="CheR_N_sf"/>
</dbReference>
<evidence type="ECO:0000256" key="7">
    <source>
        <dbReference type="SAM" id="MobiDB-lite"/>
    </source>
</evidence>
<feature type="compositionally biased region" description="Low complexity" evidence="7">
    <location>
        <begin position="690"/>
        <end position="701"/>
    </location>
</feature>
<dbReference type="InterPro" id="IPR000673">
    <property type="entry name" value="Sig_transdc_resp-reg_Me-estase"/>
</dbReference>
<reference evidence="11" key="1">
    <citation type="journal article" date="2022" name="Microbiol. Resour. Announc.">
        <title>Draft Genome Sequence of a Methanogenic Archaeon from West Spitsbergen Permafrost.</title>
        <authorList>
            <person name="Trubitsyn V."/>
            <person name="Rivkina E."/>
            <person name="Shcherbakova V."/>
        </authorList>
    </citation>
    <scope>NUCLEOTIDE SEQUENCE [LARGE SCALE GENOMIC DNA]</scope>
    <source>
        <strain evidence="11">VT</strain>
    </source>
</reference>
<evidence type="ECO:0000256" key="5">
    <source>
        <dbReference type="ARBA" id="ARBA00022691"/>
    </source>
</evidence>
<dbReference type="SMART" id="SM00138">
    <property type="entry name" value="MeTrc"/>
    <property type="match status" value="1"/>
</dbReference>
<feature type="region of interest" description="Disordered" evidence="7">
    <location>
        <begin position="683"/>
        <end position="719"/>
    </location>
</feature>
<dbReference type="Gene3D" id="3.40.50.180">
    <property type="entry name" value="Methylesterase CheB, C-terminal domain"/>
    <property type="match status" value="1"/>
</dbReference>
<keyword evidence="6" id="KW-0145">Chemotaxis</keyword>
<dbReference type="Gene3D" id="3.30.450.20">
    <property type="entry name" value="PAS domain"/>
    <property type="match status" value="1"/>
</dbReference>
<feature type="domain" description="CheR-type methyltransferase" evidence="9">
    <location>
        <begin position="221"/>
        <end position="460"/>
    </location>
</feature>
<dbReference type="GO" id="GO:0005737">
    <property type="term" value="C:cytoplasm"/>
    <property type="evidence" value="ECO:0007669"/>
    <property type="project" value="InterPro"/>
</dbReference>
<dbReference type="GO" id="GO:0008984">
    <property type="term" value="F:protein-glutamate methylesterase activity"/>
    <property type="evidence" value="ECO:0007669"/>
    <property type="project" value="InterPro"/>
</dbReference>
<comment type="caution">
    <text evidence="10">The sequence shown here is derived from an EMBL/GenBank/DDBJ whole genome shotgun (WGS) entry which is preliminary data.</text>
</comment>
<evidence type="ECO:0000256" key="2">
    <source>
        <dbReference type="ARBA" id="ARBA00012534"/>
    </source>
</evidence>
<dbReference type="InterPro" id="IPR035909">
    <property type="entry name" value="CheB_C"/>
</dbReference>
<dbReference type="InterPro" id="IPR022642">
    <property type="entry name" value="CheR_C"/>
</dbReference>
<evidence type="ECO:0000259" key="9">
    <source>
        <dbReference type="PROSITE" id="PS50123"/>
    </source>
</evidence>
<dbReference type="Gene3D" id="1.10.155.10">
    <property type="entry name" value="Chemotaxis receptor methyltransferase CheR, N-terminal domain"/>
    <property type="match status" value="1"/>
</dbReference>
<evidence type="ECO:0000259" key="8">
    <source>
        <dbReference type="PROSITE" id="PS50122"/>
    </source>
</evidence>
<evidence type="ECO:0000256" key="6">
    <source>
        <dbReference type="PROSITE-ProRule" id="PRU00050"/>
    </source>
</evidence>
<dbReference type="InterPro" id="IPR035965">
    <property type="entry name" value="PAS-like_dom_sf"/>
</dbReference>
<proteinExistence type="predicted"/>
<dbReference type="GO" id="GO:0032259">
    <property type="term" value="P:methylation"/>
    <property type="evidence" value="ECO:0007669"/>
    <property type="project" value="UniProtKB-KW"/>
</dbReference>
<feature type="active site" evidence="6">
    <location>
        <position position="26"/>
    </location>
</feature>
<dbReference type="PROSITE" id="PS50123">
    <property type="entry name" value="CHER"/>
    <property type="match status" value="1"/>
</dbReference>
<feature type="active site" evidence="6">
    <location>
        <position position="53"/>
    </location>
</feature>
<dbReference type="Pfam" id="PF01739">
    <property type="entry name" value="CheR"/>
    <property type="match status" value="1"/>
</dbReference>
<dbReference type="InterPro" id="IPR050903">
    <property type="entry name" value="Bact_Chemotaxis_MeTrfase"/>
</dbReference>
<dbReference type="AlphaFoldDB" id="A0A8T5US34"/>
<organism evidence="10 11">
    <name type="scientific">Methanobacterium spitsbergense</name>
    <dbReference type="NCBI Taxonomy" id="2874285"/>
    <lineage>
        <taxon>Archaea</taxon>
        <taxon>Methanobacteriati</taxon>
        <taxon>Methanobacteriota</taxon>
        <taxon>Methanomada group</taxon>
        <taxon>Methanobacteria</taxon>
        <taxon>Methanobacteriales</taxon>
        <taxon>Methanobacteriaceae</taxon>
        <taxon>Methanobacterium</taxon>
    </lineage>
</organism>
<dbReference type="Proteomes" id="UP000825933">
    <property type="component" value="Unassembled WGS sequence"/>
</dbReference>
<dbReference type="SUPFAM" id="SSF53335">
    <property type="entry name" value="S-adenosyl-L-methionine-dependent methyltransferases"/>
    <property type="match status" value="1"/>
</dbReference>
<name>A0A8T5US34_9EURY</name>
<evidence type="ECO:0000256" key="3">
    <source>
        <dbReference type="ARBA" id="ARBA00022603"/>
    </source>
</evidence>
<dbReference type="EMBL" id="JAIOUQ010000013">
    <property type="protein sequence ID" value="MBZ2166494.1"/>
    <property type="molecule type" value="Genomic_DNA"/>
</dbReference>
<keyword evidence="11" id="KW-1185">Reference proteome</keyword>
<dbReference type="Gene3D" id="3.40.50.150">
    <property type="entry name" value="Vaccinia Virus protein VP39"/>
    <property type="match status" value="1"/>
</dbReference>
<sequence>MVNTIKNMGNVDSNSSKFLYVGVGASAGGLDALRKFISNIPENNGMAFIIVQHMDPTHKSGLVNILSRYTSMEVLEVEDGQKVQPEHVYIIPPNKDMGILDGKLQLMEPFEPHGLRLPVNYFFTNLAKDQKDRSVGIILSGFGSDGSDGLNAIKANGGICIAQDPSTAGSDAMPMNAINTGLVDMVLAPEEIPDKLLSYNRSSSKILNKILNPEDETIQALRKIFLLIRNRTGQDFSKYKKSTINRRIGRRMNIHQIVEMPQYLRYLQENPEEIDQLFQEFLIGVTNFFRDPEAFESLKQDALKDTIEEKNNTDILRIWVPGCSSGEEVYSIAIIIRELLEETGKNLEVQIFGTDLDPNSIKIARSGTYTNISEDIGHERLHKFFYKKDNLYTIKNDIRDMVIFANHNVISDPPFTKLDLISCRNLLIYLESEAQERVLSNMNYALKKDGILFIGPSENIGDFLDAFSVIDNKWKIFKCVKSSRVLFDNIKTRKISYQQPHTYWNNQFALKDLKKGRTDFNIIKIAEKNLIDIYVPPSALINKLGDILFIHGRLGKYLEPSPGRAHMNILEMAKEGIKLGLSTAIQNAISNNKEVVFDSLQVDTKDNKNYIKLTVKPINNQDSVRGLLIVSFEESNAQNLDQEKINLHNDSNNNEHIKSLENELKLTKERLKANIEEMTTSNEELKSANEELQSLNEESQSTNEELETSKEELQSTNEELSTVNSELQIKIDELSRINDDMINLFNSSEIAIIFVDNNLKIRSFTKESTKLIKLIESDIGRPLSDIATSITYPDLMDDITQVIEKLAFKEKEVKTKDDAWYKVRIMPYKTSQNVIDGVTITFINITNLKTTQEKIQSALGYAEDIINTVHEPLVVLDEKLRIISANLSFYSTFDLLQSETEGEKLYAVGGGTWDIKSLKSLLEDVLPENNEINNYEFDYIFPIKGHKKLLLNARRIFRGDIGTQLILLAMENMDNCIEDVNNI</sequence>
<keyword evidence="3" id="KW-0489">Methyltransferase</keyword>
<dbReference type="GO" id="GO:0008983">
    <property type="term" value="F:protein-glutamate O-methyltransferase activity"/>
    <property type="evidence" value="ECO:0007669"/>
    <property type="project" value="UniProtKB-EC"/>
</dbReference>
<dbReference type="CDD" id="cd02440">
    <property type="entry name" value="AdoMet_MTases"/>
    <property type="match status" value="1"/>
</dbReference>
<dbReference type="Pfam" id="PF03705">
    <property type="entry name" value="CheR_N"/>
    <property type="match status" value="1"/>
</dbReference>
<dbReference type="RefSeq" id="WP_223792045.1">
    <property type="nucleotide sequence ID" value="NZ_JAIOUQ010000013.1"/>
</dbReference>
<dbReference type="SUPFAM" id="SSF52738">
    <property type="entry name" value="Methylesterase CheB, C-terminal domain"/>
    <property type="match status" value="1"/>
</dbReference>
<dbReference type="CDD" id="cd16434">
    <property type="entry name" value="CheB-CheR_fusion"/>
    <property type="match status" value="1"/>
</dbReference>
<dbReference type="PRINTS" id="PR00996">
    <property type="entry name" value="CHERMTFRASE"/>
</dbReference>
<dbReference type="EC" id="2.1.1.80" evidence="2"/>
<dbReference type="PANTHER" id="PTHR24422:SF27">
    <property type="entry name" value="PROTEIN-GLUTAMATE O-METHYLTRANSFERASE"/>
    <property type="match status" value="1"/>
</dbReference>
<accession>A0A8T5US34</accession>
<feature type="active site" evidence="6">
    <location>
        <position position="145"/>
    </location>
</feature>
<dbReference type="InterPro" id="IPR022641">
    <property type="entry name" value="CheR_N"/>
</dbReference>
<feature type="domain" description="CheB-type methylesterase" evidence="8">
    <location>
        <begin position="21"/>
        <end position="203"/>
    </location>
</feature>
<evidence type="ECO:0000256" key="1">
    <source>
        <dbReference type="ARBA" id="ARBA00001541"/>
    </source>
</evidence>